<dbReference type="Pfam" id="PF07714">
    <property type="entry name" value="PK_Tyr_Ser-Thr"/>
    <property type="match status" value="1"/>
</dbReference>
<evidence type="ECO:0000313" key="2">
    <source>
        <dbReference type="EMBL" id="KAL0069386.1"/>
    </source>
</evidence>
<comment type="caution">
    <text evidence="2">The sequence shown here is derived from an EMBL/GenBank/DDBJ whole genome shotgun (WGS) entry which is preliminary data.</text>
</comment>
<dbReference type="PROSITE" id="PS50011">
    <property type="entry name" value="PROTEIN_KINASE_DOM"/>
    <property type="match status" value="1"/>
</dbReference>
<feature type="domain" description="Protein kinase" evidence="1">
    <location>
        <begin position="83"/>
        <end position="316"/>
    </location>
</feature>
<reference evidence="2 3" key="1">
    <citation type="submission" date="2024-05" db="EMBL/GenBank/DDBJ databases">
        <title>A draft genome resource for the thread blight pathogen Marasmius tenuissimus strain MS-2.</title>
        <authorList>
            <person name="Yulfo-Soto G.E."/>
            <person name="Baruah I.K."/>
            <person name="Amoako-Attah I."/>
            <person name="Bukari Y."/>
            <person name="Meinhardt L.W."/>
            <person name="Bailey B.A."/>
            <person name="Cohen S.P."/>
        </authorList>
    </citation>
    <scope>NUCLEOTIDE SEQUENCE [LARGE SCALE GENOMIC DNA]</scope>
    <source>
        <strain evidence="2 3">MS-2</strain>
    </source>
</reference>
<dbReference type="InterPro" id="IPR051681">
    <property type="entry name" value="Ser/Thr_Kinases-Pseudokinases"/>
</dbReference>
<keyword evidence="3" id="KW-1185">Reference proteome</keyword>
<evidence type="ECO:0000259" key="1">
    <source>
        <dbReference type="PROSITE" id="PS50011"/>
    </source>
</evidence>
<dbReference type="EMBL" id="JBBXMP010000012">
    <property type="protein sequence ID" value="KAL0069386.1"/>
    <property type="molecule type" value="Genomic_DNA"/>
</dbReference>
<dbReference type="SMART" id="SM00220">
    <property type="entry name" value="S_TKc"/>
    <property type="match status" value="1"/>
</dbReference>
<gene>
    <name evidence="2" type="ORF">AAF712_003409</name>
</gene>
<sequence length="316" mass="35439">MEVETARDHLRTILSTDSGINTLLAQEESEVPLTVDLLHMEIQATLSDPGQAKYRRKCMKCLTALLNKHHILPSSLFVEDVAQEGKFAVASGSFADIYKGTYRGRLVCLKVLRFHIQAEQHKKDKIAEEFYKETLVWTQLSHPNVLPFHGVSTTLFPERFCLISPWMENGHIITFLERTPDHDKLKTLVEISAGIAYLHELRIVHGDIKGVNILVDEHGISHLADFGLARVVNETLTLGQSTTGNQKGTTRWMAPELFDFGGDIEPGSNPSDGEERVTAKSDKFPRDIYAFACTVLEIITGKPPFAHIRNDATVMY</sequence>
<dbReference type="InterPro" id="IPR000719">
    <property type="entry name" value="Prot_kinase_dom"/>
</dbReference>
<dbReference type="InterPro" id="IPR008271">
    <property type="entry name" value="Ser/Thr_kinase_AS"/>
</dbReference>
<dbReference type="SUPFAM" id="SSF56112">
    <property type="entry name" value="Protein kinase-like (PK-like)"/>
    <property type="match status" value="1"/>
</dbReference>
<proteinExistence type="predicted"/>
<dbReference type="PANTHER" id="PTHR44329:SF261">
    <property type="entry name" value="ZINC FINGER CONTAINING PROTEIN KINASE-RELATED"/>
    <property type="match status" value="1"/>
</dbReference>
<dbReference type="InterPro" id="IPR011009">
    <property type="entry name" value="Kinase-like_dom_sf"/>
</dbReference>
<dbReference type="Proteomes" id="UP001437256">
    <property type="component" value="Unassembled WGS sequence"/>
</dbReference>
<name>A0ABR3A670_9AGAR</name>
<organism evidence="2 3">
    <name type="scientific">Marasmius tenuissimus</name>
    <dbReference type="NCBI Taxonomy" id="585030"/>
    <lineage>
        <taxon>Eukaryota</taxon>
        <taxon>Fungi</taxon>
        <taxon>Dikarya</taxon>
        <taxon>Basidiomycota</taxon>
        <taxon>Agaricomycotina</taxon>
        <taxon>Agaricomycetes</taxon>
        <taxon>Agaricomycetidae</taxon>
        <taxon>Agaricales</taxon>
        <taxon>Marasmiineae</taxon>
        <taxon>Marasmiaceae</taxon>
        <taxon>Marasmius</taxon>
    </lineage>
</organism>
<dbReference type="PANTHER" id="PTHR44329">
    <property type="entry name" value="SERINE/THREONINE-PROTEIN KINASE TNNI3K-RELATED"/>
    <property type="match status" value="1"/>
</dbReference>
<protein>
    <recommendedName>
        <fullName evidence="1">Protein kinase domain-containing protein</fullName>
    </recommendedName>
</protein>
<accession>A0ABR3A670</accession>
<dbReference type="InterPro" id="IPR001245">
    <property type="entry name" value="Ser-Thr/Tyr_kinase_cat_dom"/>
</dbReference>
<dbReference type="PROSITE" id="PS00108">
    <property type="entry name" value="PROTEIN_KINASE_ST"/>
    <property type="match status" value="1"/>
</dbReference>
<evidence type="ECO:0000313" key="3">
    <source>
        <dbReference type="Proteomes" id="UP001437256"/>
    </source>
</evidence>
<dbReference type="Gene3D" id="1.10.510.10">
    <property type="entry name" value="Transferase(Phosphotransferase) domain 1"/>
    <property type="match status" value="1"/>
</dbReference>